<name>A0ABM9FSX1_9VIBR</name>
<keyword evidence="1" id="KW-0378">Hydrolase</keyword>
<dbReference type="InterPro" id="IPR003610">
    <property type="entry name" value="CBM5/12"/>
</dbReference>
<feature type="compositionally biased region" description="Pro residues" evidence="2">
    <location>
        <begin position="78"/>
        <end position="87"/>
    </location>
</feature>
<dbReference type="InterPro" id="IPR036573">
    <property type="entry name" value="CBM_sf_5/12"/>
</dbReference>
<evidence type="ECO:0000313" key="5">
    <source>
        <dbReference type="EMBL" id="CAH8239253.1"/>
    </source>
</evidence>
<organism evidence="5 6">
    <name type="scientific">Vibrio aestuarianus</name>
    <dbReference type="NCBI Taxonomy" id="28171"/>
    <lineage>
        <taxon>Bacteria</taxon>
        <taxon>Pseudomonadati</taxon>
        <taxon>Pseudomonadota</taxon>
        <taxon>Gammaproteobacteria</taxon>
        <taxon>Vibrionales</taxon>
        <taxon>Vibrionaceae</taxon>
        <taxon>Vibrio</taxon>
    </lineage>
</organism>
<dbReference type="CDD" id="cd12215">
    <property type="entry name" value="ChiC_BD"/>
    <property type="match status" value="1"/>
</dbReference>
<accession>A0ABM9FSX1</accession>
<feature type="signal peptide" evidence="3">
    <location>
        <begin position="1"/>
        <end position="22"/>
    </location>
</feature>
<reference evidence="5" key="1">
    <citation type="submission" date="2022-06" db="EMBL/GenBank/DDBJ databases">
        <authorList>
            <person name="Goudenege D."/>
            <person name="Le Roux F."/>
        </authorList>
    </citation>
    <scope>NUCLEOTIDE SEQUENCE</scope>
    <source>
        <strain evidence="5">12-063</strain>
    </source>
</reference>
<gene>
    <name evidence="5" type="ORF">VAE063_950786</name>
</gene>
<keyword evidence="3" id="KW-0732">Signal</keyword>
<feature type="chain" id="PRO_5045232325" description="Chitin-binding type-3 domain-containing protein" evidence="3">
    <location>
        <begin position="23"/>
        <end position="108"/>
    </location>
</feature>
<feature type="region of interest" description="Disordered" evidence="2">
    <location>
        <begin position="60"/>
        <end position="93"/>
    </location>
</feature>
<dbReference type="EMBL" id="CALYLK010000136">
    <property type="protein sequence ID" value="CAH8239253.1"/>
    <property type="molecule type" value="Genomic_DNA"/>
</dbReference>
<dbReference type="SMART" id="SM00495">
    <property type="entry name" value="ChtBD3"/>
    <property type="match status" value="1"/>
</dbReference>
<evidence type="ECO:0000259" key="4">
    <source>
        <dbReference type="SMART" id="SM00495"/>
    </source>
</evidence>
<dbReference type="SUPFAM" id="SSF51055">
    <property type="entry name" value="Carbohydrate binding domain"/>
    <property type="match status" value="1"/>
</dbReference>
<evidence type="ECO:0000256" key="2">
    <source>
        <dbReference type="SAM" id="MobiDB-lite"/>
    </source>
</evidence>
<evidence type="ECO:0000256" key="3">
    <source>
        <dbReference type="SAM" id="SignalP"/>
    </source>
</evidence>
<evidence type="ECO:0000313" key="6">
    <source>
        <dbReference type="Proteomes" id="UP001152658"/>
    </source>
</evidence>
<proteinExistence type="predicted"/>
<dbReference type="Proteomes" id="UP001152658">
    <property type="component" value="Unassembled WGS sequence"/>
</dbReference>
<dbReference type="Gene3D" id="2.10.10.20">
    <property type="entry name" value="Carbohydrate-binding module superfamily 5/12"/>
    <property type="match status" value="1"/>
</dbReference>
<dbReference type="Pfam" id="PF02839">
    <property type="entry name" value="CBM_5_12"/>
    <property type="match status" value="1"/>
</dbReference>
<protein>
    <recommendedName>
        <fullName evidence="4">Chitin-binding type-3 domain-containing protein</fullName>
    </recommendedName>
</protein>
<feature type="domain" description="Chitin-binding type-3" evidence="4">
    <location>
        <begin position="23"/>
        <end position="72"/>
    </location>
</feature>
<keyword evidence="6" id="KW-1185">Reference proteome</keyword>
<comment type="caution">
    <text evidence="5">The sequence shown here is derived from an EMBL/GenBank/DDBJ whole genome shotgun (WGS) entry which is preliminary data.</text>
</comment>
<sequence>MLKKSKLAAVLAGVLFSGYLYAAEPYDSSKSYSGGSQVSVSGKLYEAKWWANPGQSPTDDYANEWDSPWKLIGDTDPTPEPEPGPEPGRPHECLVFNQGIKTSTQNGF</sequence>
<evidence type="ECO:0000256" key="1">
    <source>
        <dbReference type="ARBA" id="ARBA00022801"/>
    </source>
</evidence>